<feature type="compositionally biased region" description="Basic and acidic residues" evidence="2">
    <location>
        <begin position="238"/>
        <end position="247"/>
    </location>
</feature>
<dbReference type="InterPro" id="IPR051361">
    <property type="entry name" value="ThrE/Ser_Exporter"/>
</dbReference>
<keyword evidence="6" id="KW-1185">Reference proteome</keyword>
<feature type="transmembrane region" description="Helical" evidence="3">
    <location>
        <begin position="790"/>
        <end position="807"/>
    </location>
</feature>
<proteinExistence type="inferred from homology"/>
<keyword evidence="3" id="KW-0812">Transmembrane</keyword>
<evidence type="ECO:0000256" key="1">
    <source>
        <dbReference type="ARBA" id="ARBA00034125"/>
    </source>
</evidence>
<reference evidence="5 7" key="1">
    <citation type="submission" date="2020-01" db="EMBL/GenBank/DDBJ databases">
        <authorList>
            <consortium name="DOE Joint Genome Institute"/>
            <person name="Haridas S."/>
            <person name="Albert R."/>
            <person name="Binder M."/>
            <person name="Bloem J."/>
            <person name="Labutti K."/>
            <person name="Salamov A."/>
            <person name="Andreopoulos B."/>
            <person name="Baker S.E."/>
            <person name="Barry K."/>
            <person name="Bills G."/>
            <person name="Bluhm B.H."/>
            <person name="Cannon C."/>
            <person name="Castanera R."/>
            <person name="Culley D.E."/>
            <person name="Daum C."/>
            <person name="Ezra D."/>
            <person name="Gonzalez J.B."/>
            <person name="Henrissat B."/>
            <person name="Kuo A."/>
            <person name="Liang C."/>
            <person name="Lipzen A."/>
            <person name="Lutzoni F."/>
            <person name="Magnuson J."/>
            <person name="Mondo S."/>
            <person name="Nolan M."/>
            <person name="Ohm R."/>
            <person name="Pangilinan J."/>
            <person name="Park H.-J."/>
            <person name="Ramirez L."/>
            <person name="Alfaro M."/>
            <person name="Sun H."/>
            <person name="Tritt A."/>
            <person name="Yoshinaga Y."/>
            <person name="Zwiers L.-H."/>
            <person name="Turgeon B.G."/>
            <person name="Goodwin S.B."/>
            <person name="Spatafora J.W."/>
            <person name="Crous P.W."/>
            <person name="Grigoriev I.V."/>
        </authorList>
    </citation>
    <scope>NUCLEOTIDE SEQUENCE</scope>
    <source>
        <strain evidence="5 7">CBS 781.70</strain>
    </source>
</reference>
<feature type="transmembrane region" description="Helical" evidence="3">
    <location>
        <begin position="510"/>
        <end position="528"/>
    </location>
</feature>
<dbReference type="RefSeq" id="XP_033529619.1">
    <property type="nucleotide sequence ID" value="XM_033676870.1"/>
</dbReference>
<dbReference type="Pfam" id="PF06738">
    <property type="entry name" value="ThrE"/>
    <property type="match status" value="1"/>
</dbReference>
<sequence length="888" mass="97100">MAGERSQSQGSSQSPSPPYNDGPQEGSKSGRKGKKKVGFSEDPRTLDDPFDDAARENTDGSPHETPEEPPSSTHEELSKDIHKLFGRKYVPRKPRPALRKSSGYQDPDPSSPSPQSPPMDSDRHQRSGIEAKERAERLAQSIKRHSTSGARKFSADLAAARDTDPNNPFQEQSDESGAKTADDSGMDTADESEGLANRRGSQKAAQKLVRSHTKTDFKSRRPSRYRPPKSGQVTPNRGDQDREENIPHPKTYQTGVLSSLLKLYAPETESKVESAAASPGRTPHHSPPESGPSTPRESGPSTPRQKPRKHLFGLLGNHSSSALAGLVGTTSMLATPGSGTISSEISETLTHDNPKQDHHKKSKKKKTGDLLGKAAKQAKPTKYDADKYKITIHIAEVMSRQRYLVKLCRALMLYGAPTHRLEEYLIMTSRVLEIEGQFLYIPGCMIISFDDSSTHTTEVKIVRANQGVNLGKLRDVHDIYKMIVHDKASVDEALFRLEEVFKRRPKFKSLIRIPVYGLASACVAPFAFQGRFIDLPIAFLLGCILGILQLVISPTNDLYANVFEITVALITSFLSRAFGSLKNGNLFCFSALAQASIALILPGYMVLCSSLELQSHNIVAGSVRMVYALIYTLFLGYGIMIGSVIYGAIDKNATSDTTCHDPMRKEWYFLFVPLFALCLCIINQAHWRQMPLMIFIAFCGYLANFYSAQYFIENAQVSNTLGALCIGVLANLYSRLGRHWDKVLRWAWKRAFKRQASLALDTESSSSPDTPNPGSPGSSEPRRPNRTWKVAYGLAAAAMLPAIFVQVPSGLAAGGSLLAGVTSADQLTENVTDSSTGGASDQMGGVNSGAFNVLYSVIQVAIGISVGLFLSALIVYPFGKRRSGLFSF</sequence>
<dbReference type="AlphaFoldDB" id="A0A6G1FQI0"/>
<dbReference type="OrthoDB" id="413008at2759"/>
<feature type="domain" description="Threonine/serine exporter-like N-terminal" evidence="4">
    <location>
        <begin position="402"/>
        <end position="645"/>
    </location>
</feature>
<protein>
    <submittedName>
        <fullName evidence="5 7">DUF1212-domain-containing protein</fullName>
    </submittedName>
</protein>
<evidence type="ECO:0000256" key="3">
    <source>
        <dbReference type="SAM" id="Phobius"/>
    </source>
</evidence>
<feature type="transmembrane region" description="Helical" evidence="3">
    <location>
        <begin position="535"/>
        <end position="552"/>
    </location>
</feature>
<reference evidence="7" key="3">
    <citation type="submission" date="2025-04" db="UniProtKB">
        <authorList>
            <consortium name="RefSeq"/>
        </authorList>
    </citation>
    <scope>IDENTIFICATION</scope>
    <source>
        <strain evidence="7">CBS 781.70</strain>
    </source>
</reference>
<organism evidence="5">
    <name type="scientific">Eremomyces bilateralis CBS 781.70</name>
    <dbReference type="NCBI Taxonomy" id="1392243"/>
    <lineage>
        <taxon>Eukaryota</taxon>
        <taxon>Fungi</taxon>
        <taxon>Dikarya</taxon>
        <taxon>Ascomycota</taxon>
        <taxon>Pezizomycotina</taxon>
        <taxon>Dothideomycetes</taxon>
        <taxon>Dothideomycetes incertae sedis</taxon>
        <taxon>Eremomycetales</taxon>
        <taxon>Eremomycetaceae</taxon>
        <taxon>Eremomyces</taxon>
    </lineage>
</organism>
<feature type="region of interest" description="Disordered" evidence="2">
    <location>
        <begin position="268"/>
        <end position="312"/>
    </location>
</feature>
<keyword evidence="3" id="KW-0472">Membrane</keyword>
<comment type="similarity">
    <text evidence="1">Belongs to the ThrE exporter (TC 2.A.79) family.</text>
</comment>
<dbReference type="PANTHER" id="PTHR31082">
    <property type="entry name" value="PHEROMONE-REGULATED MEMBRANE PROTEIN 10"/>
    <property type="match status" value="1"/>
</dbReference>
<evidence type="ECO:0000313" key="5">
    <source>
        <dbReference type="EMBL" id="KAF1807988.1"/>
    </source>
</evidence>
<feature type="compositionally biased region" description="Basic and acidic residues" evidence="2">
    <location>
        <begin position="73"/>
        <end position="83"/>
    </location>
</feature>
<accession>A0A6G1FQI0</accession>
<dbReference type="EMBL" id="ML975194">
    <property type="protein sequence ID" value="KAF1807988.1"/>
    <property type="molecule type" value="Genomic_DNA"/>
</dbReference>
<feature type="compositionally biased region" description="Polar residues" evidence="2">
    <location>
        <begin position="291"/>
        <end position="304"/>
    </location>
</feature>
<dbReference type="InterPro" id="IPR010619">
    <property type="entry name" value="ThrE-like_N"/>
</dbReference>
<feature type="transmembrane region" description="Helical" evidence="3">
    <location>
        <begin position="558"/>
        <end position="579"/>
    </location>
</feature>
<feature type="transmembrane region" description="Helical" evidence="3">
    <location>
        <begin position="692"/>
        <end position="712"/>
    </location>
</feature>
<evidence type="ECO:0000256" key="2">
    <source>
        <dbReference type="SAM" id="MobiDB-lite"/>
    </source>
</evidence>
<feature type="compositionally biased region" description="Basic and acidic residues" evidence="2">
    <location>
        <begin position="120"/>
        <end position="137"/>
    </location>
</feature>
<feature type="region of interest" description="Disordered" evidence="2">
    <location>
        <begin position="759"/>
        <end position="785"/>
    </location>
</feature>
<feature type="region of interest" description="Disordered" evidence="2">
    <location>
        <begin position="350"/>
        <end position="375"/>
    </location>
</feature>
<name>A0A6G1FQI0_9PEZI</name>
<feature type="transmembrane region" description="Helical" evidence="3">
    <location>
        <begin position="853"/>
        <end position="878"/>
    </location>
</feature>
<dbReference type="GO" id="GO:0022857">
    <property type="term" value="F:transmembrane transporter activity"/>
    <property type="evidence" value="ECO:0007669"/>
    <property type="project" value="InterPro"/>
</dbReference>
<feature type="compositionally biased region" description="Low complexity" evidence="2">
    <location>
        <begin position="1"/>
        <end position="14"/>
    </location>
</feature>
<reference evidence="7" key="2">
    <citation type="submission" date="2020-04" db="EMBL/GenBank/DDBJ databases">
        <authorList>
            <consortium name="NCBI Genome Project"/>
        </authorList>
    </citation>
    <scope>NUCLEOTIDE SEQUENCE</scope>
    <source>
        <strain evidence="7">CBS 781.70</strain>
    </source>
</reference>
<feature type="transmembrane region" description="Helical" evidence="3">
    <location>
        <begin position="586"/>
        <end position="605"/>
    </location>
</feature>
<feature type="transmembrane region" description="Helical" evidence="3">
    <location>
        <begin position="625"/>
        <end position="646"/>
    </location>
</feature>
<evidence type="ECO:0000313" key="7">
    <source>
        <dbReference type="RefSeq" id="XP_033529619.1"/>
    </source>
</evidence>
<feature type="compositionally biased region" description="Basic and acidic residues" evidence="2">
    <location>
        <begin position="38"/>
        <end position="66"/>
    </location>
</feature>
<dbReference type="GeneID" id="54417440"/>
<feature type="compositionally biased region" description="Basic residues" evidence="2">
    <location>
        <begin position="84"/>
        <end position="98"/>
    </location>
</feature>
<dbReference type="Proteomes" id="UP000504638">
    <property type="component" value="Unplaced"/>
</dbReference>
<dbReference type="PANTHER" id="PTHR31082:SF4">
    <property type="entry name" value="PHEROMONE-REGULATED MEMBRANE PROTEIN 10"/>
    <property type="match status" value="1"/>
</dbReference>
<feature type="compositionally biased region" description="Basic residues" evidence="2">
    <location>
        <begin position="357"/>
        <end position="366"/>
    </location>
</feature>
<evidence type="ECO:0000313" key="6">
    <source>
        <dbReference type="Proteomes" id="UP000504638"/>
    </source>
</evidence>
<feature type="transmembrane region" description="Helical" evidence="3">
    <location>
        <begin position="667"/>
        <end position="686"/>
    </location>
</feature>
<keyword evidence="3" id="KW-1133">Transmembrane helix</keyword>
<feature type="compositionally biased region" description="Acidic residues" evidence="2">
    <location>
        <begin position="184"/>
        <end position="193"/>
    </location>
</feature>
<gene>
    <name evidence="5 7" type="ORF">P152DRAFT_406341</name>
</gene>
<evidence type="ECO:0000259" key="4">
    <source>
        <dbReference type="Pfam" id="PF06738"/>
    </source>
</evidence>
<feature type="region of interest" description="Disordered" evidence="2">
    <location>
        <begin position="1"/>
        <end position="254"/>
    </location>
</feature>